<dbReference type="GeneID" id="9098457"/>
<protein>
    <submittedName>
        <fullName evidence="2">Uncharacterized protein</fullName>
    </submittedName>
</protein>
<name>C1GW44_PARBA</name>
<sequence length="106" mass="11939">MGKTHRLGFRSLEMIPPPLGEVRLWAPVRSQYGNSTVNPGLFANGGRSVVQEGGHGDTSRTRAVPGGQLVKWEELLLVTISPQRNRRNRGRNMRSQEVFFRLVKGW</sequence>
<dbReference type="KEGG" id="pbl:PAAG_02739"/>
<proteinExistence type="predicted"/>
<evidence type="ECO:0000256" key="1">
    <source>
        <dbReference type="SAM" id="MobiDB-lite"/>
    </source>
</evidence>
<gene>
    <name evidence="2" type="ORF">PAAG_02739</name>
</gene>
<dbReference type="Proteomes" id="UP000002059">
    <property type="component" value="Partially assembled WGS sequence"/>
</dbReference>
<keyword evidence="3" id="KW-1185">Reference proteome</keyword>
<organism evidence="2 3">
    <name type="scientific">Paracoccidioides lutzii (strain ATCC MYA-826 / Pb01)</name>
    <name type="common">Paracoccidioides brasiliensis</name>
    <dbReference type="NCBI Taxonomy" id="502779"/>
    <lineage>
        <taxon>Eukaryota</taxon>
        <taxon>Fungi</taxon>
        <taxon>Dikarya</taxon>
        <taxon>Ascomycota</taxon>
        <taxon>Pezizomycotina</taxon>
        <taxon>Eurotiomycetes</taxon>
        <taxon>Eurotiomycetidae</taxon>
        <taxon>Onygenales</taxon>
        <taxon>Ajellomycetaceae</taxon>
        <taxon>Paracoccidioides</taxon>
    </lineage>
</organism>
<dbReference type="HOGENOM" id="CLU_2224024_0_0_1"/>
<evidence type="ECO:0000313" key="3">
    <source>
        <dbReference type="Proteomes" id="UP000002059"/>
    </source>
</evidence>
<reference evidence="2 3" key="1">
    <citation type="journal article" date="2011" name="PLoS Genet.">
        <title>Comparative genomic analysis of human fungal pathogens causing paracoccidioidomycosis.</title>
        <authorList>
            <person name="Desjardins C.A."/>
            <person name="Champion M.D."/>
            <person name="Holder J.W."/>
            <person name="Muszewska A."/>
            <person name="Goldberg J."/>
            <person name="Bailao A.M."/>
            <person name="Brigido M.M."/>
            <person name="Ferreira M.E."/>
            <person name="Garcia A.M."/>
            <person name="Grynberg M."/>
            <person name="Gujja S."/>
            <person name="Heiman D.I."/>
            <person name="Henn M.R."/>
            <person name="Kodira C.D."/>
            <person name="Leon-Narvaez H."/>
            <person name="Longo L.V."/>
            <person name="Ma L.J."/>
            <person name="Malavazi I."/>
            <person name="Matsuo A.L."/>
            <person name="Morais F.V."/>
            <person name="Pereira M."/>
            <person name="Rodriguez-Brito S."/>
            <person name="Sakthikumar S."/>
            <person name="Salem-Izacc S.M."/>
            <person name="Sykes S.M."/>
            <person name="Teixeira M.M."/>
            <person name="Vallejo M.C."/>
            <person name="Walter M.E."/>
            <person name="Yandava C."/>
            <person name="Young S."/>
            <person name="Zeng Q."/>
            <person name="Zucker J."/>
            <person name="Felipe M.S."/>
            <person name="Goldman G.H."/>
            <person name="Haas B.J."/>
            <person name="McEwen J.G."/>
            <person name="Nino-Vega G."/>
            <person name="Puccia R."/>
            <person name="San-Blas G."/>
            <person name="Soares C.M."/>
            <person name="Birren B.W."/>
            <person name="Cuomo C.A."/>
        </authorList>
    </citation>
    <scope>NUCLEOTIDE SEQUENCE [LARGE SCALE GENOMIC DNA]</scope>
    <source>
        <strain evidence="3">ATCC MYA-826 / Pb01</strain>
    </source>
</reference>
<dbReference type="EMBL" id="KN293997">
    <property type="protein sequence ID" value="EEH40763.2"/>
    <property type="molecule type" value="Genomic_DNA"/>
</dbReference>
<evidence type="ECO:0000313" key="2">
    <source>
        <dbReference type="EMBL" id="EEH40763.2"/>
    </source>
</evidence>
<feature type="region of interest" description="Disordered" evidence="1">
    <location>
        <begin position="37"/>
        <end position="64"/>
    </location>
</feature>
<dbReference type="RefSeq" id="XP_002795263.2">
    <property type="nucleotide sequence ID" value="XM_002795217.2"/>
</dbReference>
<dbReference type="VEuPathDB" id="FungiDB:PAAG_02739"/>
<dbReference type="AlphaFoldDB" id="C1GW44"/>
<accession>C1GW44</accession>